<feature type="transmembrane region" description="Helical" evidence="1">
    <location>
        <begin position="196"/>
        <end position="217"/>
    </location>
</feature>
<name>A0ABT7YKU0_9ACTN</name>
<comment type="caution">
    <text evidence="2">The sequence shown here is derived from an EMBL/GenBank/DDBJ whole genome shotgun (WGS) entry which is preliminary data.</text>
</comment>
<keyword evidence="1" id="KW-0812">Transmembrane</keyword>
<dbReference type="RefSeq" id="WP_289955782.1">
    <property type="nucleotide sequence ID" value="NZ_JAUEMJ010000002.1"/>
</dbReference>
<organism evidence="2 3">
    <name type="scientific">Glycomyces tritici</name>
    <dbReference type="NCBI Taxonomy" id="2665176"/>
    <lineage>
        <taxon>Bacteria</taxon>
        <taxon>Bacillati</taxon>
        <taxon>Actinomycetota</taxon>
        <taxon>Actinomycetes</taxon>
        <taxon>Glycomycetales</taxon>
        <taxon>Glycomycetaceae</taxon>
        <taxon>Glycomyces</taxon>
    </lineage>
</organism>
<evidence type="ECO:0000313" key="2">
    <source>
        <dbReference type="EMBL" id="MDN3239207.1"/>
    </source>
</evidence>
<evidence type="ECO:0008006" key="4">
    <source>
        <dbReference type="Google" id="ProtNLM"/>
    </source>
</evidence>
<protein>
    <recommendedName>
        <fullName evidence="4">ABC transporter permease</fullName>
    </recommendedName>
</protein>
<reference evidence="2" key="1">
    <citation type="submission" date="2023-06" db="EMBL/GenBank/DDBJ databases">
        <title>Gycomyces niveus sp.nov., a novel actinomycete isolated from soil in Shouguang.</title>
        <authorList>
            <person name="Yang X."/>
            <person name="Zhao J."/>
        </authorList>
    </citation>
    <scope>NUCLEOTIDE SEQUENCE</scope>
    <source>
        <strain evidence="2">NEAU C2</strain>
    </source>
</reference>
<feature type="transmembrane region" description="Helical" evidence="1">
    <location>
        <begin position="53"/>
        <end position="77"/>
    </location>
</feature>
<evidence type="ECO:0000256" key="1">
    <source>
        <dbReference type="SAM" id="Phobius"/>
    </source>
</evidence>
<keyword evidence="1" id="KW-1133">Transmembrane helix</keyword>
<dbReference type="Proteomes" id="UP001171902">
    <property type="component" value="Unassembled WGS sequence"/>
</dbReference>
<feature type="transmembrane region" description="Helical" evidence="1">
    <location>
        <begin position="137"/>
        <end position="157"/>
    </location>
</feature>
<keyword evidence="1" id="KW-0472">Membrane</keyword>
<accession>A0ABT7YKU0</accession>
<feature type="transmembrane region" description="Helical" evidence="1">
    <location>
        <begin position="89"/>
        <end position="117"/>
    </location>
</feature>
<dbReference type="EMBL" id="JAUEMJ010000002">
    <property type="protein sequence ID" value="MDN3239207.1"/>
    <property type="molecule type" value="Genomic_DNA"/>
</dbReference>
<feature type="transmembrane region" description="Helical" evidence="1">
    <location>
        <begin position="164"/>
        <end position="184"/>
    </location>
</feature>
<keyword evidence="3" id="KW-1185">Reference proteome</keyword>
<gene>
    <name evidence="2" type="ORF">QWI33_05695</name>
</gene>
<evidence type="ECO:0000313" key="3">
    <source>
        <dbReference type="Proteomes" id="UP001171902"/>
    </source>
</evidence>
<sequence>METRLMQRRYRFGRRLFTGATAWLKWWLLAGIVLVPVLSAVFADVFELGLWSITAAVLQWFAAGTAGMMIFGNLAVWISRGCTRREITVAFIVFGVLASVGLAAYLTAGFAAEHALMALVADPPTSLGEALASGARYLAITPVYFFAGVLVGALSAGYSGGRGFSAAVLIGTGGLYAATLYLEFNEAWFDPGWSTAASAAAALAIAVVLAAGCVAALRSIPIRGKRA</sequence>
<proteinExistence type="predicted"/>